<dbReference type="KEGG" id="gsh:117357881"/>
<dbReference type="InterPro" id="IPR039495">
    <property type="entry name" value="TAF1A"/>
</dbReference>
<dbReference type="PANTHER" id="PTHR32122">
    <property type="entry name" value="TATA BOX-BINDING PROTEIN ASSOCIATED FACTOR RNA POLYMERASE I SUBUNIT A"/>
    <property type="match status" value="1"/>
</dbReference>
<dbReference type="OrthoDB" id="6272197at2759"/>
<dbReference type="InterPro" id="IPR052669">
    <property type="entry name" value="SL1/TIF-IB_Component"/>
</dbReference>
<dbReference type="GO" id="GO:0000120">
    <property type="term" value="C:RNA polymerase I transcription regulator complex"/>
    <property type="evidence" value="ECO:0007669"/>
    <property type="project" value="InterPro"/>
</dbReference>
<dbReference type="GO" id="GO:0006360">
    <property type="term" value="P:transcription by RNA polymerase I"/>
    <property type="evidence" value="ECO:0007669"/>
    <property type="project" value="InterPro"/>
</dbReference>
<keyword evidence="1" id="KW-1185">Reference proteome</keyword>
<gene>
    <name evidence="2" type="primary">TAF1A</name>
</gene>
<dbReference type="Pfam" id="PF14929">
    <property type="entry name" value="TAF1_subA"/>
    <property type="match status" value="1"/>
</dbReference>
<evidence type="ECO:0000313" key="1">
    <source>
        <dbReference type="Proteomes" id="UP000515159"/>
    </source>
</evidence>
<dbReference type="InParanoid" id="A0A6P8QGQ5"/>
<dbReference type="CTD" id="9015"/>
<name>A0A6P8QGQ5_GEOSA</name>
<dbReference type="GeneID" id="117357881"/>
<dbReference type="Proteomes" id="UP000515159">
    <property type="component" value="Chromosome 3"/>
</dbReference>
<dbReference type="AlphaFoldDB" id="A0A6P8QGQ5"/>
<organism evidence="1 2">
    <name type="scientific">Geotrypetes seraphini</name>
    <name type="common">Gaboon caecilian</name>
    <name type="synonym">Caecilia seraphini</name>
    <dbReference type="NCBI Taxonomy" id="260995"/>
    <lineage>
        <taxon>Eukaryota</taxon>
        <taxon>Metazoa</taxon>
        <taxon>Chordata</taxon>
        <taxon>Craniata</taxon>
        <taxon>Vertebrata</taxon>
        <taxon>Euteleostomi</taxon>
        <taxon>Amphibia</taxon>
        <taxon>Gymnophiona</taxon>
        <taxon>Geotrypetes</taxon>
    </lineage>
</organism>
<sequence length="449" mass="52890">MVLMDHELTGEAVADNCSEDTPGSSYPTVPVLLLPRHLHLLEFHVRRKNDFHQSTSICLEYIQEALFQNQWQRAAELMLSYFQILADTTTKELQAAPEIIWRLGTEILLHHPKSNIEIFNAFADRMKNIGVKHYLKVNLEHAFHLLCRGMKEDAHRILTVAESWRYGTMLSAQEEEMKLIQVYRVLLDHHSWLEKRATAQNDDQDYFAESSSLLDKHSYFQQAKIALNEIIQLPGVWDPFVQSYVDLLEYYDHHDEAQELLRTYAFDSKYPSNPNAHAYLYKFLKKYHKAPENLIQVLKVLYDLVPSHELMLEFVNLLQHSDKKEHHKLALQVIFSLLDFSGWRKNKTAWNCLAKQMKKALKGRHRNWVKKEWKSRKHWWPAFHFSRFSAREDWQMSENLAYKKALVSGIMLGKGCKYFTCVVHQGFKAQKNKLKTLKKLVKKHSFVKP</sequence>
<accession>A0A6P8QGQ5</accession>
<dbReference type="RefSeq" id="XP_033794995.1">
    <property type="nucleotide sequence ID" value="XM_033939104.1"/>
</dbReference>
<dbReference type="PANTHER" id="PTHR32122:SF1">
    <property type="entry name" value="TATA BOX-BINDING PROTEIN-ASSOCIATED FACTOR RNA POLYMERASE I SUBUNIT A"/>
    <property type="match status" value="1"/>
</dbReference>
<proteinExistence type="predicted"/>
<evidence type="ECO:0000313" key="2">
    <source>
        <dbReference type="RefSeq" id="XP_033794995.1"/>
    </source>
</evidence>
<reference evidence="2" key="1">
    <citation type="submission" date="2025-08" db="UniProtKB">
        <authorList>
            <consortium name="RefSeq"/>
        </authorList>
    </citation>
    <scope>IDENTIFICATION</scope>
</reference>
<dbReference type="FunCoup" id="A0A6P8QGQ5">
    <property type="interactions" value="1515"/>
</dbReference>
<protein>
    <submittedName>
        <fullName evidence="2">TATA box-binding protein-associated factor RNA polymerase I subunit A isoform X1</fullName>
    </submittedName>
</protein>